<protein>
    <recommendedName>
        <fullName evidence="3">DNA2/NAM7 helicase-like C-terminal domain-containing protein</fullName>
    </recommendedName>
</protein>
<evidence type="ECO:0008006" key="3">
    <source>
        <dbReference type="Google" id="ProtNLM"/>
    </source>
</evidence>
<dbReference type="EMBL" id="JH717842">
    <property type="protein sequence ID" value="EWY93035.1"/>
    <property type="molecule type" value="Genomic_DNA"/>
</dbReference>
<name>W9IIB7_FUSOX</name>
<dbReference type="HOGENOM" id="CLU_128846_0_0_1"/>
<gene>
    <name evidence="1" type="ORF">FOYG_06395</name>
</gene>
<dbReference type="AlphaFoldDB" id="W9IIB7"/>
<evidence type="ECO:0000313" key="2">
    <source>
        <dbReference type="Proteomes" id="UP000030753"/>
    </source>
</evidence>
<organism evidence="1 2">
    <name type="scientific">Fusarium oxysporum NRRL 32931</name>
    <dbReference type="NCBI Taxonomy" id="660029"/>
    <lineage>
        <taxon>Eukaryota</taxon>
        <taxon>Fungi</taxon>
        <taxon>Dikarya</taxon>
        <taxon>Ascomycota</taxon>
        <taxon>Pezizomycotina</taxon>
        <taxon>Sordariomycetes</taxon>
        <taxon>Hypocreomycetidae</taxon>
        <taxon>Hypocreales</taxon>
        <taxon>Nectriaceae</taxon>
        <taxon>Fusarium</taxon>
        <taxon>Fusarium oxysporum species complex</taxon>
    </lineage>
</organism>
<sequence length="136" mass="15184">MPANIYCIGRFCDDLVNTAWALIRDNKFQNIKAVARHITTALQKLQALKALEKPGLGQIGTNIADLFHGRETYFVILVLTSNCGTGPRFVANKNRRYVSYTRHVGAFWVVGDIDTLPESMDARALRTKTTVDSRLG</sequence>
<dbReference type="Proteomes" id="UP000030753">
    <property type="component" value="Unassembled WGS sequence"/>
</dbReference>
<dbReference type="InterPro" id="IPR027417">
    <property type="entry name" value="P-loop_NTPase"/>
</dbReference>
<dbReference type="Gene3D" id="3.40.50.300">
    <property type="entry name" value="P-loop containing nucleotide triphosphate hydrolases"/>
    <property type="match status" value="1"/>
</dbReference>
<evidence type="ECO:0000313" key="1">
    <source>
        <dbReference type="EMBL" id="EWY93035.1"/>
    </source>
</evidence>
<reference evidence="1 2" key="1">
    <citation type="submission" date="2011-06" db="EMBL/GenBank/DDBJ databases">
        <title>The Genome Sequence of Fusarium oxysporum FOSC 3-a.</title>
        <authorList>
            <consortium name="The Broad Institute Genome Sequencing Platform"/>
            <person name="Ma L.-J."/>
            <person name="Gale L.R."/>
            <person name="Schwartz D.C."/>
            <person name="Zhou S."/>
            <person name="Corby-Kistler H."/>
            <person name="Young S.K."/>
            <person name="Zeng Q."/>
            <person name="Gargeya S."/>
            <person name="Fitzgerald M."/>
            <person name="Haas B."/>
            <person name="Abouelleil A."/>
            <person name="Alvarado L."/>
            <person name="Arachchi H.M."/>
            <person name="Berlin A."/>
            <person name="Brown A."/>
            <person name="Chapman S.B."/>
            <person name="Chen Z."/>
            <person name="Dunbar C."/>
            <person name="Freedman E."/>
            <person name="Gearin G."/>
            <person name="Gellesch M."/>
            <person name="Goldberg J."/>
            <person name="Griggs A."/>
            <person name="Gujja S."/>
            <person name="Heiman D."/>
            <person name="Howarth C."/>
            <person name="Larson L."/>
            <person name="Lui A."/>
            <person name="MacDonald P.J.P."/>
            <person name="Mehta T."/>
            <person name="Montmayeur A."/>
            <person name="Murphy C."/>
            <person name="Neiman D."/>
            <person name="Pearson M."/>
            <person name="Priest M."/>
            <person name="Roberts A."/>
            <person name="Saif S."/>
            <person name="Shea T."/>
            <person name="Shenoy N."/>
            <person name="Sisk P."/>
            <person name="Stolte C."/>
            <person name="Sykes S."/>
            <person name="Wortman J."/>
            <person name="Nusbaum C."/>
            <person name="Birren B."/>
        </authorList>
    </citation>
    <scope>NUCLEOTIDE SEQUENCE [LARGE SCALE GENOMIC DNA]</scope>
    <source>
        <strain evidence="2">FOSC 3-a</strain>
    </source>
</reference>
<proteinExistence type="predicted"/>
<accession>W9IIB7</accession>
<dbReference type="OrthoDB" id="5106090at2759"/>